<gene>
    <name evidence="2" type="ORF">C7446_2116</name>
</gene>
<protein>
    <submittedName>
        <fullName evidence="2">Uncharacterized protein</fullName>
    </submittedName>
</protein>
<name>A0A420WV31_9GAMM</name>
<organism evidence="2 3">
    <name type="scientific">Kushneria sinocarnis</name>
    <dbReference type="NCBI Taxonomy" id="595502"/>
    <lineage>
        <taxon>Bacteria</taxon>
        <taxon>Pseudomonadati</taxon>
        <taxon>Pseudomonadota</taxon>
        <taxon>Gammaproteobacteria</taxon>
        <taxon>Oceanospirillales</taxon>
        <taxon>Halomonadaceae</taxon>
        <taxon>Kushneria</taxon>
    </lineage>
</organism>
<evidence type="ECO:0000313" key="2">
    <source>
        <dbReference type="EMBL" id="RKR02406.1"/>
    </source>
</evidence>
<reference evidence="2 3" key="1">
    <citation type="submission" date="2018-10" db="EMBL/GenBank/DDBJ databases">
        <title>Genomic Encyclopedia of Type Strains, Phase IV (KMG-IV): sequencing the most valuable type-strain genomes for metagenomic binning, comparative biology and taxonomic classification.</title>
        <authorList>
            <person name="Goeker M."/>
        </authorList>
    </citation>
    <scope>NUCLEOTIDE SEQUENCE [LARGE SCALE GENOMIC DNA]</scope>
    <source>
        <strain evidence="2 3">DSM 23229</strain>
    </source>
</reference>
<accession>A0A420WV31</accession>
<dbReference type="AlphaFoldDB" id="A0A420WV31"/>
<evidence type="ECO:0000256" key="1">
    <source>
        <dbReference type="SAM" id="MobiDB-lite"/>
    </source>
</evidence>
<dbReference type="EMBL" id="RBIN01000006">
    <property type="protein sequence ID" value="RKR02406.1"/>
    <property type="molecule type" value="Genomic_DNA"/>
</dbReference>
<keyword evidence="3" id="KW-1185">Reference proteome</keyword>
<feature type="region of interest" description="Disordered" evidence="1">
    <location>
        <begin position="88"/>
        <end position="107"/>
    </location>
</feature>
<comment type="caution">
    <text evidence="2">The sequence shown here is derived from an EMBL/GenBank/DDBJ whole genome shotgun (WGS) entry which is preliminary data.</text>
</comment>
<dbReference type="OrthoDB" id="9899161at2"/>
<dbReference type="Proteomes" id="UP000281975">
    <property type="component" value="Unassembled WGS sequence"/>
</dbReference>
<proteinExistence type="predicted"/>
<dbReference type="RefSeq" id="WP_121173067.1">
    <property type="nucleotide sequence ID" value="NZ_RBIN01000006.1"/>
</dbReference>
<sequence>MVRYPVHVPRPNYSGRDKRKLRQISHDNAVATRLENHLNRLLGSQIEPLQVYEYRRLAMDTGIPEDRVRQLCQGLGGDRDSLAALRADLEPTGAGSLPGEDGSRPWQ</sequence>
<evidence type="ECO:0000313" key="3">
    <source>
        <dbReference type="Proteomes" id="UP000281975"/>
    </source>
</evidence>